<dbReference type="PANTHER" id="PTHR47338">
    <property type="entry name" value="ZN(II)2CYS6 TRANSCRIPTION FACTOR (EUROFUNG)-RELATED"/>
    <property type="match status" value="1"/>
</dbReference>
<feature type="compositionally biased region" description="Polar residues" evidence="6">
    <location>
        <begin position="785"/>
        <end position="799"/>
    </location>
</feature>
<evidence type="ECO:0000313" key="9">
    <source>
        <dbReference type="Proteomes" id="UP000245699"/>
    </source>
</evidence>
<evidence type="ECO:0000313" key="8">
    <source>
        <dbReference type="EMBL" id="PVU84600.1"/>
    </source>
</evidence>
<dbReference type="SMART" id="SM00906">
    <property type="entry name" value="Fungal_trans"/>
    <property type="match status" value="1"/>
</dbReference>
<keyword evidence="5" id="KW-0539">Nucleus</keyword>
<dbReference type="SUPFAM" id="SSF57701">
    <property type="entry name" value="Zn2/Cys6 DNA-binding domain"/>
    <property type="match status" value="1"/>
</dbReference>
<dbReference type="PANTHER" id="PTHR47338:SF5">
    <property type="entry name" value="ZN(II)2CYS6 TRANSCRIPTION FACTOR (EUROFUNG)"/>
    <property type="match status" value="1"/>
</dbReference>
<feature type="region of interest" description="Disordered" evidence="6">
    <location>
        <begin position="682"/>
        <end position="779"/>
    </location>
</feature>
<sequence>MSTPSNPSLRNSLPDNDDFSSASSNSELSDTETMVKLMHACDVCRRKKVKCDGGKPSCASCLRLKIECTYSPLIRKKKVRRSAIQKIEGRLESVEQVLVNLAAAVEATSEDQDESQDPLATENSETAVSERALSHISKNGPKYADVLKFLEGDGTLRYNNIPEIEILKNNFIELILKKITTSIPILTFCFRIPLTVEQIRKKELPSHLVYAIIAVGLRYIDKSQLSNPETQDSIFAAKSANIISEIMEDPDINFIISAILLVLFYWSTGNNESSMIYLGIAIRGAERHRLYQIDEHYCGFKRIFKRDWEDKEYKRRIWWICYILDRSMMLNSSLPPSVPDEDCVVDFPSCDYAWKFTEQELVGRPAEIISEDSTRVVLSTQNIPDTLWIICNIYTVIGKVCQFANRRRINYQQSEFYSYESPDSIDNKSKLIILATELGDIKSKLIDKFRLVSPNDFPPTISANQTVTDSMKEASVHYFSLHMIYESAKIILFRSELVFYEHETIPPEGIKTAKQICIESALQLTNLLQWALDNVPINLWDSQTSFWAFTAATILVNAQFLSEHPLVTAFTKGLEIIFKALNAQSEYFKISLLYLGTIQELTKRRELQIKNNDDDLVGNLINNTPDVYKAVSINANEIAGKGENHLIGLDPTNPSLVQSLSGGDMLLNINSVVSYKRNLVPASNSSQSPTFANTAPPRLPLQNQSKITSDSLFPPAGNPAMQQKMGSQFNKSSFPPTQPEMSISPTQSQTELLGNSQNTVTSDKRRRVDQSTDDSSMMEIIPSSLNQNDGFLQHSQNNPRKNKLDHQFSLGTEQGYDSRSTSIPSTYSHHVPSNPDSTQERNVFSPFSTNNQHSPGHNQQQNIPLRGSRVRHTHQQQPGAYVSGGINSSIQEDPNPKFNTQLMNQYGTQSSSSSVSDGVSNMHVDPRSAGFRAGGTQGVQNNGMNFANTVPGGSGGQFNYQMGNPKNFNPVGNMEMQFSAGGGNRTQMHRQTRNEQQQGPQGVRGNYGFNQPELFNVSDSVSAISTPSQNSPNRQKQQPNTGYRYNGPGGTDGQN</sequence>
<dbReference type="CDD" id="cd12148">
    <property type="entry name" value="fungal_TF_MHR"/>
    <property type="match status" value="1"/>
</dbReference>
<dbReference type="GO" id="GO:0005634">
    <property type="term" value="C:nucleus"/>
    <property type="evidence" value="ECO:0007669"/>
    <property type="project" value="UniProtKB-SubCell"/>
</dbReference>
<evidence type="ECO:0000256" key="3">
    <source>
        <dbReference type="ARBA" id="ARBA00023015"/>
    </source>
</evidence>
<feature type="compositionally biased region" description="Polar residues" evidence="6">
    <location>
        <begin position="812"/>
        <end position="828"/>
    </location>
</feature>
<accession>A0A2T9XX00</accession>
<dbReference type="InterPro" id="IPR050815">
    <property type="entry name" value="TF_fung"/>
</dbReference>
<dbReference type="GO" id="GO:0006351">
    <property type="term" value="P:DNA-templated transcription"/>
    <property type="evidence" value="ECO:0007669"/>
    <property type="project" value="InterPro"/>
</dbReference>
<feature type="compositionally biased region" description="Polar residues" evidence="6">
    <location>
        <begin position="1017"/>
        <end position="1043"/>
    </location>
</feature>
<dbReference type="SMART" id="SM00066">
    <property type="entry name" value="GAL4"/>
    <property type="match status" value="1"/>
</dbReference>
<evidence type="ECO:0000259" key="7">
    <source>
        <dbReference type="PROSITE" id="PS50048"/>
    </source>
</evidence>
<evidence type="ECO:0000256" key="4">
    <source>
        <dbReference type="ARBA" id="ARBA00023163"/>
    </source>
</evidence>
<dbReference type="PROSITE" id="PS00463">
    <property type="entry name" value="ZN2_CY6_FUNGAL_1"/>
    <property type="match status" value="1"/>
</dbReference>
<feature type="compositionally biased region" description="Polar residues" evidence="6">
    <location>
        <begin position="1"/>
        <end position="14"/>
    </location>
</feature>
<comment type="caution">
    <text evidence="8">The sequence shown here is derived from an EMBL/GenBank/DDBJ whole genome shotgun (WGS) entry which is preliminary data.</text>
</comment>
<dbReference type="InterPro" id="IPR036864">
    <property type="entry name" value="Zn2-C6_fun-type_DNA-bd_sf"/>
</dbReference>
<evidence type="ECO:0000256" key="2">
    <source>
        <dbReference type="ARBA" id="ARBA00022723"/>
    </source>
</evidence>
<evidence type="ECO:0000256" key="6">
    <source>
        <dbReference type="SAM" id="MobiDB-lite"/>
    </source>
</evidence>
<evidence type="ECO:0000256" key="5">
    <source>
        <dbReference type="ARBA" id="ARBA00023242"/>
    </source>
</evidence>
<dbReference type="OrthoDB" id="5600212at2759"/>
<feature type="compositionally biased region" description="Polar residues" evidence="6">
    <location>
        <begin position="720"/>
        <end position="761"/>
    </location>
</feature>
<feature type="compositionally biased region" description="Polar residues" evidence="6">
    <location>
        <begin position="682"/>
        <end position="693"/>
    </location>
</feature>
<feature type="domain" description="Zn(2)-C6 fungal-type" evidence="7">
    <location>
        <begin position="40"/>
        <end position="70"/>
    </location>
</feature>
<keyword evidence="9" id="KW-1185">Reference proteome</keyword>
<feature type="region of interest" description="Disordered" evidence="6">
    <location>
        <begin position="1"/>
        <end position="30"/>
    </location>
</feature>
<dbReference type="AlphaFoldDB" id="A0A2T9XX00"/>
<keyword evidence="4" id="KW-0804">Transcription</keyword>
<keyword evidence="3" id="KW-0805">Transcription regulation</keyword>
<proteinExistence type="predicted"/>
<feature type="compositionally biased region" description="Polar residues" evidence="6">
    <location>
        <begin position="885"/>
        <end position="894"/>
    </location>
</feature>
<gene>
    <name evidence="8" type="ORF">BB559_007537</name>
</gene>
<feature type="region of interest" description="Disordered" evidence="6">
    <location>
        <begin position="812"/>
        <end position="894"/>
    </location>
</feature>
<name>A0A2T9XX00_9FUNG</name>
<feature type="compositionally biased region" description="Polar residues" evidence="6">
    <location>
        <begin position="834"/>
        <end position="863"/>
    </location>
</feature>
<dbReference type="CDD" id="cd00067">
    <property type="entry name" value="GAL4"/>
    <property type="match status" value="1"/>
</dbReference>
<feature type="compositionally biased region" description="Polar residues" evidence="6">
    <location>
        <begin position="701"/>
        <end position="711"/>
    </location>
</feature>
<dbReference type="InterPro" id="IPR001138">
    <property type="entry name" value="Zn2Cys6_DnaBD"/>
</dbReference>
<dbReference type="Pfam" id="PF00172">
    <property type="entry name" value="Zn_clus"/>
    <property type="match status" value="1"/>
</dbReference>
<keyword evidence="2" id="KW-0479">Metal-binding</keyword>
<comment type="subcellular location">
    <subcellularLocation>
        <location evidence="1">Nucleus</location>
    </subcellularLocation>
</comment>
<dbReference type="EMBL" id="MBFT01001273">
    <property type="protein sequence ID" value="PVU84600.1"/>
    <property type="molecule type" value="Genomic_DNA"/>
</dbReference>
<dbReference type="Gene3D" id="4.10.240.10">
    <property type="entry name" value="Zn(2)-C6 fungal-type DNA-binding domain"/>
    <property type="match status" value="1"/>
</dbReference>
<feature type="region of interest" description="Disordered" evidence="6">
    <location>
        <begin position="785"/>
        <end position="804"/>
    </location>
</feature>
<protein>
    <recommendedName>
        <fullName evidence="7">Zn(2)-C6 fungal-type domain-containing protein</fullName>
    </recommendedName>
</protein>
<dbReference type="Proteomes" id="UP000245699">
    <property type="component" value="Unassembled WGS sequence"/>
</dbReference>
<reference evidence="8 9" key="1">
    <citation type="journal article" date="2018" name="MBio">
        <title>Comparative Genomics Reveals the Core Gene Toolbox for the Fungus-Insect Symbiosis.</title>
        <authorList>
            <person name="Wang Y."/>
            <person name="Stata M."/>
            <person name="Wang W."/>
            <person name="Stajich J.E."/>
            <person name="White M.M."/>
            <person name="Moncalvo J.M."/>
        </authorList>
    </citation>
    <scope>NUCLEOTIDE SEQUENCE [LARGE SCALE GENOMIC DNA]</scope>
    <source>
        <strain evidence="8 9">AUS-77-4</strain>
    </source>
</reference>
<dbReference type="InterPro" id="IPR007219">
    <property type="entry name" value="XnlR_reg_dom"/>
</dbReference>
<feature type="region of interest" description="Disordered" evidence="6">
    <location>
        <begin position="978"/>
        <end position="1055"/>
    </location>
</feature>
<feature type="compositionally biased region" description="Low complexity" evidence="6">
    <location>
        <begin position="19"/>
        <end position="28"/>
    </location>
</feature>
<dbReference type="Pfam" id="PF04082">
    <property type="entry name" value="Fungal_trans"/>
    <property type="match status" value="1"/>
</dbReference>
<dbReference type="GO" id="GO:0008270">
    <property type="term" value="F:zinc ion binding"/>
    <property type="evidence" value="ECO:0007669"/>
    <property type="project" value="InterPro"/>
</dbReference>
<dbReference type="GO" id="GO:0000981">
    <property type="term" value="F:DNA-binding transcription factor activity, RNA polymerase II-specific"/>
    <property type="evidence" value="ECO:0007669"/>
    <property type="project" value="InterPro"/>
</dbReference>
<evidence type="ECO:0000256" key="1">
    <source>
        <dbReference type="ARBA" id="ARBA00004123"/>
    </source>
</evidence>
<dbReference type="GO" id="GO:0003677">
    <property type="term" value="F:DNA binding"/>
    <property type="evidence" value="ECO:0007669"/>
    <property type="project" value="InterPro"/>
</dbReference>
<dbReference type="PROSITE" id="PS50048">
    <property type="entry name" value="ZN2_CY6_FUNGAL_2"/>
    <property type="match status" value="1"/>
</dbReference>
<dbReference type="STRING" id="61424.A0A2T9XX00"/>
<organism evidence="8 9">
    <name type="scientific">Furculomyces boomerangus</name>
    <dbReference type="NCBI Taxonomy" id="61424"/>
    <lineage>
        <taxon>Eukaryota</taxon>
        <taxon>Fungi</taxon>
        <taxon>Fungi incertae sedis</taxon>
        <taxon>Zoopagomycota</taxon>
        <taxon>Kickxellomycotina</taxon>
        <taxon>Harpellomycetes</taxon>
        <taxon>Harpellales</taxon>
        <taxon>Harpellaceae</taxon>
        <taxon>Furculomyces</taxon>
    </lineage>
</organism>